<dbReference type="PROSITE" id="PS50850">
    <property type="entry name" value="MFS"/>
    <property type="match status" value="1"/>
</dbReference>
<feature type="transmembrane region" description="Helical" evidence="9">
    <location>
        <begin position="394"/>
        <end position="414"/>
    </location>
</feature>
<dbReference type="InterPro" id="IPR020846">
    <property type="entry name" value="MFS_dom"/>
</dbReference>
<comment type="subcellular location">
    <subcellularLocation>
        <location evidence="1">Membrane</location>
        <topology evidence="1">Multi-pass membrane protein</topology>
    </subcellularLocation>
</comment>
<dbReference type="Pfam" id="PF00083">
    <property type="entry name" value="Sugar_tr"/>
    <property type="match status" value="1"/>
</dbReference>
<dbReference type="NCBIfam" id="TIGR00879">
    <property type="entry name" value="SP"/>
    <property type="match status" value="1"/>
</dbReference>
<dbReference type="PROSITE" id="PS00217">
    <property type="entry name" value="SUGAR_TRANSPORT_2"/>
    <property type="match status" value="1"/>
</dbReference>
<feature type="transmembrane region" description="Helical" evidence="9">
    <location>
        <begin position="493"/>
        <end position="514"/>
    </location>
</feature>
<dbReference type="Gene3D" id="1.20.1250.20">
    <property type="entry name" value="MFS general substrate transporter like domains"/>
    <property type="match status" value="1"/>
</dbReference>
<protein>
    <submittedName>
        <fullName evidence="11">Maltose transport MAL61</fullName>
    </submittedName>
</protein>
<evidence type="ECO:0000256" key="3">
    <source>
        <dbReference type="ARBA" id="ARBA00022448"/>
    </source>
</evidence>
<evidence type="ECO:0000313" key="12">
    <source>
        <dbReference type="Proteomes" id="UP000785200"/>
    </source>
</evidence>
<keyword evidence="12" id="KW-1185">Reference proteome</keyword>
<gene>
    <name evidence="11" type="ORF">D0Z07_1618</name>
</gene>
<feature type="transmembrane region" description="Helical" evidence="9">
    <location>
        <begin position="148"/>
        <end position="167"/>
    </location>
</feature>
<evidence type="ECO:0000256" key="2">
    <source>
        <dbReference type="ARBA" id="ARBA00010992"/>
    </source>
</evidence>
<keyword evidence="6 9" id="KW-0472">Membrane</keyword>
<sequence>MASRNNSIVAHITNVDRHDNVLRVTDTHMRKMSVADPNIGILTVEAKAATNSEKTMRLRQAFNLYKKAVGFSILFSTAIVMEGYDTALIGAFYAFPPFQKKYGTYVNEKVGYQIPAKWQTGLSDGALVGEILGLYAAGSIVDKIGYCYTMMASLSMMIAFIFIPFFAQNIETLLIGDILQGIPWGVFQTMTTAYASEVCPVALRAYITTYVNLCWVFGQLIATGVLTSFLKRTDEWAYRIPFAIQWMWPGPLLIGVLFAPESPWWYVRKGKIEAAKTALRKLTSAEHAHAADFNVDDTVAMMVHTNELENQVASSTSYLQCFKGVDLRRTEIVSLVWVIQTFCGSGLMGFSIFFFERAGLTTQGAFDMGIGQYALGAVGTMASWWLMNWVGRRTLYCWGLAILTVLLLVVGGLGVPQLVENGPLGWAVGACILIYTFVYDLTIGPVCYSLVAEMSSTRLKAKSIVLARNFYNMAGLINNELTPNMLSVSAWDWGAKAGFFWAGVCFLCWVWTYFRLPEPKGRTYGELDVLFENKVSARKFATTQVDQFSSDHMEVITNEIEKFNTSGSHKDY</sequence>
<dbReference type="GO" id="GO:0016020">
    <property type="term" value="C:membrane"/>
    <property type="evidence" value="ECO:0007669"/>
    <property type="project" value="UniProtKB-SubCell"/>
</dbReference>
<evidence type="ECO:0000256" key="1">
    <source>
        <dbReference type="ARBA" id="ARBA00004141"/>
    </source>
</evidence>
<dbReference type="InterPro" id="IPR005829">
    <property type="entry name" value="Sugar_transporter_CS"/>
</dbReference>
<evidence type="ECO:0000256" key="6">
    <source>
        <dbReference type="ARBA" id="ARBA00023136"/>
    </source>
</evidence>
<feature type="transmembrane region" description="Helical" evidence="9">
    <location>
        <begin position="332"/>
        <end position="355"/>
    </location>
</feature>
<keyword evidence="7" id="KW-0462">Maltose metabolism</keyword>
<dbReference type="GO" id="GO:0000023">
    <property type="term" value="P:maltose metabolic process"/>
    <property type="evidence" value="ECO:0007669"/>
    <property type="project" value="UniProtKB-KW"/>
</dbReference>
<dbReference type="InterPro" id="IPR036259">
    <property type="entry name" value="MFS_trans_sf"/>
</dbReference>
<keyword evidence="5 9" id="KW-1133">Transmembrane helix</keyword>
<evidence type="ECO:0000256" key="7">
    <source>
        <dbReference type="ARBA" id="ARBA00026248"/>
    </source>
</evidence>
<dbReference type="OrthoDB" id="6612291at2759"/>
<evidence type="ECO:0000256" key="5">
    <source>
        <dbReference type="ARBA" id="ARBA00022989"/>
    </source>
</evidence>
<dbReference type="Proteomes" id="UP000785200">
    <property type="component" value="Unassembled WGS sequence"/>
</dbReference>
<dbReference type="SUPFAM" id="SSF103473">
    <property type="entry name" value="MFS general substrate transporter"/>
    <property type="match status" value="1"/>
</dbReference>
<feature type="transmembrane region" description="Helical" evidence="9">
    <location>
        <begin position="68"/>
        <end position="95"/>
    </location>
</feature>
<dbReference type="InterPro" id="IPR003663">
    <property type="entry name" value="Sugar/inositol_transpt"/>
</dbReference>
<comment type="similarity">
    <text evidence="2 8">Belongs to the major facilitator superfamily. Sugar transporter (TC 2.A.1.1) family.</text>
</comment>
<feature type="transmembrane region" description="Helical" evidence="9">
    <location>
        <begin position="236"/>
        <end position="259"/>
    </location>
</feature>
<feature type="transmembrane region" description="Helical" evidence="9">
    <location>
        <begin position="370"/>
        <end position="387"/>
    </location>
</feature>
<accession>A0A9P6VPQ9</accession>
<organism evidence="11 12">
    <name type="scientific">Hyphodiscus hymeniophilus</name>
    <dbReference type="NCBI Taxonomy" id="353542"/>
    <lineage>
        <taxon>Eukaryota</taxon>
        <taxon>Fungi</taxon>
        <taxon>Dikarya</taxon>
        <taxon>Ascomycota</taxon>
        <taxon>Pezizomycotina</taxon>
        <taxon>Leotiomycetes</taxon>
        <taxon>Helotiales</taxon>
        <taxon>Hyphodiscaceae</taxon>
        <taxon>Hyphodiscus</taxon>
    </lineage>
</organism>
<feature type="domain" description="Major facilitator superfamily (MFS) profile" evidence="10">
    <location>
        <begin position="71"/>
        <end position="520"/>
    </location>
</feature>
<dbReference type="InterPro" id="IPR050360">
    <property type="entry name" value="MFS_Sugar_Transporters"/>
</dbReference>
<dbReference type="EMBL" id="VNKQ01000004">
    <property type="protein sequence ID" value="KAG0651379.1"/>
    <property type="molecule type" value="Genomic_DNA"/>
</dbReference>
<evidence type="ECO:0000256" key="9">
    <source>
        <dbReference type="SAM" id="Phobius"/>
    </source>
</evidence>
<dbReference type="InterPro" id="IPR005828">
    <property type="entry name" value="MFS_sugar_transport-like"/>
</dbReference>
<evidence type="ECO:0000256" key="4">
    <source>
        <dbReference type="ARBA" id="ARBA00022692"/>
    </source>
</evidence>
<reference evidence="11" key="1">
    <citation type="submission" date="2019-07" db="EMBL/GenBank/DDBJ databases">
        <title>Hyphodiscus hymeniophilus genome sequencing and assembly.</title>
        <authorList>
            <person name="Kramer G."/>
            <person name="Nodwell J."/>
        </authorList>
    </citation>
    <scope>NUCLEOTIDE SEQUENCE</scope>
    <source>
        <strain evidence="11">ATCC 34498</strain>
    </source>
</reference>
<dbReference type="GO" id="GO:0005351">
    <property type="term" value="F:carbohydrate:proton symporter activity"/>
    <property type="evidence" value="ECO:0007669"/>
    <property type="project" value="TreeGrafter"/>
</dbReference>
<keyword evidence="3 8" id="KW-0813">Transport</keyword>
<proteinExistence type="inferred from homology"/>
<feature type="transmembrane region" description="Helical" evidence="9">
    <location>
        <begin position="426"/>
        <end position="451"/>
    </location>
</feature>
<keyword evidence="4 9" id="KW-0812">Transmembrane</keyword>
<dbReference type="AlphaFoldDB" id="A0A9P6VPQ9"/>
<dbReference type="PANTHER" id="PTHR48022:SF5">
    <property type="entry name" value="ALPHA-GLUCOSIDES PERMEASE MPH2-RELATED"/>
    <property type="match status" value="1"/>
</dbReference>
<feature type="transmembrane region" description="Helical" evidence="9">
    <location>
        <begin position="210"/>
        <end position="230"/>
    </location>
</feature>
<evidence type="ECO:0000256" key="8">
    <source>
        <dbReference type="RuleBase" id="RU003346"/>
    </source>
</evidence>
<name>A0A9P6VPQ9_9HELO</name>
<evidence type="ECO:0000313" key="11">
    <source>
        <dbReference type="EMBL" id="KAG0651379.1"/>
    </source>
</evidence>
<dbReference type="FunFam" id="1.20.1250.20:FF:000149">
    <property type="entry name" value="MFS transporter, SP family, general alpha glucoside:H+ symporter"/>
    <property type="match status" value="1"/>
</dbReference>
<dbReference type="PANTHER" id="PTHR48022">
    <property type="entry name" value="PLASTIDIC GLUCOSE TRANSPORTER 4"/>
    <property type="match status" value="1"/>
</dbReference>
<comment type="caution">
    <text evidence="11">The sequence shown here is derived from an EMBL/GenBank/DDBJ whole genome shotgun (WGS) entry which is preliminary data.</text>
</comment>
<evidence type="ECO:0000259" key="10">
    <source>
        <dbReference type="PROSITE" id="PS50850"/>
    </source>
</evidence>